<keyword evidence="12 29" id="KW-0732">Signal</keyword>
<evidence type="ECO:0000256" key="18">
    <source>
        <dbReference type="ARBA" id="ARBA00022989"/>
    </source>
</evidence>
<keyword evidence="13 27" id="KW-0547">Nucleotide-binding</keyword>
<keyword evidence="11 28" id="KW-0812">Transmembrane</keyword>
<evidence type="ECO:0000256" key="21">
    <source>
        <dbReference type="ARBA" id="ARBA00023180"/>
    </source>
</evidence>
<dbReference type="Gene3D" id="2.90.10.10">
    <property type="entry name" value="Bulb-type lectin domain"/>
    <property type="match status" value="2"/>
</dbReference>
<dbReference type="Gene3D" id="3.30.200.20">
    <property type="entry name" value="Phosphorylase Kinase, domain 1"/>
    <property type="match status" value="2"/>
</dbReference>
<dbReference type="GO" id="GO:0005524">
    <property type="term" value="F:ATP binding"/>
    <property type="evidence" value="ECO:0007669"/>
    <property type="project" value="UniProtKB-UniRule"/>
</dbReference>
<feature type="domain" description="EGF-like" evidence="31">
    <location>
        <begin position="285"/>
        <end position="326"/>
    </location>
</feature>
<dbReference type="FunFam" id="3.40.50.2000:FF:000090">
    <property type="entry name" value="Starch synthase, chloroplastic/amyloplastic"/>
    <property type="match status" value="1"/>
</dbReference>
<dbReference type="SUPFAM" id="SSF53756">
    <property type="entry name" value="UDP-Glycosyltransferase/glycogen phosphorylase"/>
    <property type="match status" value="1"/>
</dbReference>
<dbReference type="PROSITE" id="PS00107">
    <property type="entry name" value="PROTEIN_KINASE_ATP"/>
    <property type="match status" value="2"/>
</dbReference>
<sequence length="1757" mass="197047">MADSHFILLLLLSALCCVPAQQRLSNMIGQGSFLTLSENSSWLSPSGLFAFGFYQNGIGIFLAGFPFNKTVVWTANRNDPVHVSGSTLRLTTDGRLVLEQKSPNSITITITDVVKLDQLISSASMLDSGNFVLYNSNQEMIWQSFDHPTDTILPGQILSNGQELFSSMSESDYSKGIFRLKMQSDANLVLYPVTTMDSSFNSYWSTATFGRGGMNVTLNLDPDGHLYLLNNSISVMHDISEASPEKQRLYLMKIHTNGFLRLYSLSLDERSKSSSIVWESSWQSSQDECVPKGLCGNNGYCTLDNTAAKCKCPLGFHSVNRTVGCQRNTDYTVENCKNKENPIHFIMTRLENVTWDNEPYPVYKTNTAEDCKTDCFNQCECDAAFFKNGMCFQVKLPLRYGKRVSTDPIITYIKRASETSGKKKRNNKGHQSVIIALTSGIGAGLVLMLVFLMVSYWGVRQRKNIKLKENFFKQNGGIMLQQLLYKSESTAERAKIYTEEELKKATDNYKDSNIIGQGGYGTVYKGVLADTVVAIKKSKVVDRSQIDQFVNEVIILSQINHPNVVKLLGCCLETPVPLLVYEFVTNDTLFHHLHDEGCVSSIPWDMRLRIATETSGALAHMHSAPVHIIHRDVKSANILLDDQYTAKVSDFGVSRLFSLEETHLATLVQGTFGYIDPEYFHSGILTQKSDVYSFGIVLLELLTGANVVSFVREEKDRNLSMYFLSAMEDDRLHEILEPRVRKEGHAEQLRGVAELAKRCLRIKGDKRPTMKEVEEELVELREFNIKNHSWVEIGPNVEEIEPLLEDIMELYDSSSTSGFDIFSASSASFILFFHTMEIALSTCTSSQSSFSGLVMARIKLFKNPQNSTSRQSFRLLNNMNQLRMFPRTTITRPRGWNLQNSNNSGKGGVITCGTGMSLIFVASEVGPWSKTGGLGDVLGGLPAAMAANGHRVMTVSPRYDQYKDAWDTEVVVELKAGNRTEQVRFFHCYKRGVDRVFVDHPWFLEKVWGKTGSKIYGPITGKDYKDNQLRFSLLCQAALEAPRILNLNSNIYFSGPYGENVVFIANDWHTALLPCYLKSMYKSNGMYLNAKVAFCIHNIAYQGRFPFADFSLLNLPDEFKGSFDFIDGYDQPVKGRKINWMKAGMIESDTNITVSPYYAEELTSDDSKGVELDNILRRTGIKGIVNGMDVQEWDPLTDKYTNVKYDATTVMDAKPLLKEALQAEVGLPVDSKVPVIGFIGRLEEQKGSDILAKAISGFIDEDIQIIVLGTGKKKMEKQLEQLEILYPDKARGVAKFNVSLAHMITAGADFMIVPSRFEPCGLIQLHAMRYGTVPIVASTGGLVDTVKEGYTGFHMGAFNVECKRVDPADVMAIVTTVKKAITTYRTSSLTKMIMNCMAQDHSWKGPAKKWEELLLGLGAAESEPGIEGIGAGLIAMLVFLLVSYWGVRQRKNIKIKENLFKQNGGIMLQQLLNKSDSTAERARIYTEEELKKATNNYNESNVIGQGGYGTVYKGLLDDTLVAIKRSKVVDRSQIDQFVNEVIILSQINHPNVVKLLGCASSIQWGMRLRIATQTAGALAHMHSDHVHIIHRDVKSANILLDNELFHPVQKDIDTEKRLYSFGIVLLELLTGANVVSLAREEKNRNLNMHFLSAMEDDRLHEILEPRVRKEGHAEQLRGVAELAKKWLRIKGDKRPTMKEVEEELAGLREFNVENHSWVEIGPNVEEIELLLEDIMELYDSSSTSGLDSMNRPDNHRR</sequence>
<keyword evidence="26" id="KW-0245">EGF-like domain</keyword>
<evidence type="ECO:0000256" key="11">
    <source>
        <dbReference type="ARBA" id="ARBA00022692"/>
    </source>
</evidence>
<dbReference type="PROSITE" id="PS00108">
    <property type="entry name" value="PROTEIN_KINASE_ST"/>
    <property type="match status" value="2"/>
</dbReference>
<accession>A0AAD8HT03</accession>
<dbReference type="InterPro" id="IPR011835">
    <property type="entry name" value="GS/SS"/>
</dbReference>
<feature type="binding site" evidence="27">
    <location>
        <position position="537"/>
    </location>
    <ligand>
        <name>ATP</name>
        <dbReference type="ChEBI" id="CHEBI:30616"/>
    </ligand>
</feature>
<keyword evidence="10" id="KW-0808">Transferase</keyword>
<evidence type="ECO:0000256" key="17">
    <source>
        <dbReference type="ARBA" id="ARBA00022946"/>
    </source>
</evidence>
<feature type="transmembrane region" description="Helical" evidence="28">
    <location>
        <begin position="1429"/>
        <end position="1447"/>
    </location>
</feature>
<evidence type="ECO:0000256" key="23">
    <source>
        <dbReference type="ARBA" id="ARBA00042085"/>
    </source>
</evidence>
<keyword evidence="7" id="KW-0150">Chloroplast</keyword>
<keyword evidence="9" id="KW-0328">Glycosyltransferase</keyword>
<keyword evidence="15 27" id="KW-0067">ATP-binding</keyword>
<dbReference type="InterPro" id="IPR013534">
    <property type="entry name" value="Starch_synth_cat_dom"/>
</dbReference>
<keyword evidence="16" id="KW-0750">Starch biosynthesis</keyword>
<dbReference type="PROSITE" id="PS50927">
    <property type="entry name" value="BULB_LECTIN"/>
    <property type="match status" value="2"/>
</dbReference>
<dbReference type="Gene3D" id="1.10.510.10">
    <property type="entry name" value="Transferase(Phosphotransferase) domain 1"/>
    <property type="match status" value="3"/>
</dbReference>
<dbReference type="CDD" id="cd00028">
    <property type="entry name" value="B_lectin"/>
    <property type="match status" value="1"/>
</dbReference>
<dbReference type="SUPFAM" id="SSF56112">
    <property type="entry name" value="Protein kinase-like (PK-like)"/>
    <property type="match status" value="2"/>
</dbReference>
<dbReference type="SUPFAM" id="SSF51110">
    <property type="entry name" value="alpha-D-mannose-specific plant lectins"/>
    <property type="match status" value="2"/>
</dbReference>
<evidence type="ECO:0000256" key="26">
    <source>
        <dbReference type="PROSITE-ProRule" id="PRU00076"/>
    </source>
</evidence>
<dbReference type="InterPro" id="IPR017441">
    <property type="entry name" value="Protein_kinase_ATP_BS"/>
</dbReference>
<dbReference type="InterPro" id="IPR000742">
    <property type="entry name" value="EGF"/>
</dbReference>
<dbReference type="FunFam" id="3.30.200.20:FF:000043">
    <property type="entry name" value="Wall-associated receptor kinase 2"/>
    <property type="match status" value="1"/>
</dbReference>
<evidence type="ECO:0000256" key="28">
    <source>
        <dbReference type="SAM" id="Phobius"/>
    </source>
</evidence>
<dbReference type="GO" id="GO:0019252">
    <property type="term" value="P:starch biosynthetic process"/>
    <property type="evidence" value="ECO:0007669"/>
    <property type="project" value="UniProtKB-KW"/>
</dbReference>
<feature type="domain" description="Protein kinase" evidence="30">
    <location>
        <begin position="1497"/>
        <end position="1757"/>
    </location>
</feature>
<dbReference type="Pfam" id="PF00534">
    <property type="entry name" value="Glycos_transf_1"/>
    <property type="match status" value="1"/>
</dbReference>
<evidence type="ECO:0000256" key="5">
    <source>
        <dbReference type="ARBA" id="ARBA00012513"/>
    </source>
</evidence>
<evidence type="ECO:0000256" key="16">
    <source>
        <dbReference type="ARBA" id="ARBA00022922"/>
    </source>
</evidence>
<dbReference type="InterPro" id="IPR003609">
    <property type="entry name" value="Pan_app"/>
</dbReference>
<dbReference type="PROSITE" id="PS01186">
    <property type="entry name" value="EGF_2"/>
    <property type="match status" value="1"/>
</dbReference>
<comment type="similarity">
    <text evidence="4">Belongs to the glycosyltransferase 1 family. Bacterial/plant glycogen synthase subfamily.</text>
</comment>
<dbReference type="EC" id="2.7.11.1" evidence="5"/>
<keyword evidence="18 28" id="KW-1133">Transmembrane helix</keyword>
<dbReference type="GO" id="GO:0005886">
    <property type="term" value="C:plasma membrane"/>
    <property type="evidence" value="ECO:0007669"/>
    <property type="project" value="TreeGrafter"/>
</dbReference>
<evidence type="ECO:0000256" key="8">
    <source>
        <dbReference type="ARBA" id="ARBA00022640"/>
    </source>
</evidence>
<comment type="catalytic activity">
    <reaction evidence="25">
        <text>L-seryl-[protein] + ATP = O-phospho-L-seryl-[protein] + ADP + H(+)</text>
        <dbReference type="Rhea" id="RHEA:17989"/>
        <dbReference type="Rhea" id="RHEA-COMP:9863"/>
        <dbReference type="Rhea" id="RHEA-COMP:11604"/>
        <dbReference type="ChEBI" id="CHEBI:15378"/>
        <dbReference type="ChEBI" id="CHEBI:29999"/>
        <dbReference type="ChEBI" id="CHEBI:30616"/>
        <dbReference type="ChEBI" id="CHEBI:83421"/>
        <dbReference type="ChEBI" id="CHEBI:456216"/>
        <dbReference type="EC" id="2.7.11.1"/>
    </reaction>
</comment>
<dbReference type="PROSITE" id="PS50026">
    <property type="entry name" value="EGF_3"/>
    <property type="match status" value="1"/>
</dbReference>
<keyword evidence="14" id="KW-0418">Kinase</keyword>
<keyword evidence="8" id="KW-0934">Plastid</keyword>
<evidence type="ECO:0000256" key="15">
    <source>
        <dbReference type="ARBA" id="ARBA00022840"/>
    </source>
</evidence>
<dbReference type="FunFam" id="2.90.10.10:FF:000026">
    <property type="entry name" value="Serine/threonine-protein kinase"/>
    <property type="match status" value="1"/>
</dbReference>
<evidence type="ECO:0000256" key="1">
    <source>
        <dbReference type="ARBA" id="ARBA00004229"/>
    </source>
</evidence>
<keyword evidence="6" id="KW-0723">Serine/threonine-protein kinase</keyword>
<keyword evidence="17" id="KW-0809">Transit peptide</keyword>
<evidence type="ECO:0000256" key="7">
    <source>
        <dbReference type="ARBA" id="ARBA00022528"/>
    </source>
</evidence>
<dbReference type="PROSITE" id="PS50948">
    <property type="entry name" value="PAN"/>
    <property type="match status" value="1"/>
</dbReference>
<evidence type="ECO:0000259" key="30">
    <source>
        <dbReference type="PROSITE" id="PS50011"/>
    </source>
</evidence>
<dbReference type="CDD" id="cd00054">
    <property type="entry name" value="EGF_CA"/>
    <property type="match status" value="1"/>
</dbReference>
<evidence type="ECO:0000256" key="24">
    <source>
        <dbReference type="ARBA" id="ARBA00047899"/>
    </source>
</evidence>
<evidence type="ECO:0000256" key="29">
    <source>
        <dbReference type="SAM" id="SignalP"/>
    </source>
</evidence>
<reference evidence="34" key="1">
    <citation type="submission" date="2023-02" db="EMBL/GenBank/DDBJ databases">
        <title>Genome of toxic invasive species Heracleum sosnowskyi carries increased number of genes despite the absence of recent whole-genome duplications.</title>
        <authorList>
            <person name="Schelkunov M."/>
            <person name="Shtratnikova V."/>
            <person name="Makarenko M."/>
            <person name="Klepikova A."/>
            <person name="Omelchenko D."/>
            <person name="Novikova G."/>
            <person name="Obukhova E."/>
            <person name="Bogdanov V."/>
            <person name="Penin A."/>
            <person name="Logacheva M."/>
        </authorList>
    </citation>
    <scope>NUCLEOTIDE SEQUENCE</scope>
    <source>
        <strain evidence="34">Hsosn_3</strain>
        <tissue evidence="34">Leaf</tissue>
    </source>
</reference>
<dbReference type="InterPro" id="IPR008271">
    <property type="entry name" value="Ser/Thr_kinase_AS"/>
</dbReference>
<dbReference type="NCBIfam" id="TIGR02095">
    <property type="entry name" value="glgA"/>
    <property type="match status" value="1"/>
</dbReference>
<protein>
    <recommendedName>
        <fullName evidence="22">Granule-bound starch synthase 1, chloroplastic/amyloplastic</fullName>
        <ecNumber evidence="5">2.7.11.1</ecNumber>
    </recommendedName>
    <alternativeName>
        <fullName evidence="23">Granule-bound starch synthase I</fullName>
    </alternativeName>
</protein>
<dbReference type="Pfam" id="PF00069">
    <property type="entry name" value="Pkinase"/>
    <property type="match status" value="2"/>
</dbReference>
<dbReference type="InterPro" id="IPR000719">
    <property type="entry name" value="Prot_kinase_dom"/>
</dbReference>
<dbReference type="PROSITE" id="PS50011">
    <property type="entry name" value="PROTEIN_KINASE_DOM"/>
    <property type="match status" value="2"/>
</dbReference>
<evidence type="ECO:0000259" key="31">
    <source>
        <dbReference type="PROSITE" id="PS50026"/>
    </source>
</evidence>
<dbReference type="InterPro" id="IPR001296">
    <property type="entry name" value="Glyco_trans_1"/>
</dbReference>
<dbReference type="InterPro" id="IPR000858">
    <property type="entry name" value="S_locus_glycoprot_dom"/>
</dbReference>
<feature type="domain" description="Bulb-type lectin" evidence="32">
    <location>
        <begin position="27"/>
        <end position="146"/>
    </location>
</feature>
<dbReference type="FunFam" id="1.10.510.10:FF:000084">
    <property type="entry name" value="Wall-associated receptor kinase 2"/>
    <property type="match status" value="1"/>
</dbReference>
<comment type="caution">
    <text evidence="34">The sequence shown here is derived from an EMBL/GenBank/DDBJ whole genome shotgun (WGS) entry which is preliminary data.</text>
</comment>
<evidence type="ECO:0000256" key="9">
    <source>
        <dbReference type="ARBA" id="ARBA00022676"/>
    </source>
</evidence>
<proteinExistence type="inferred from homology"/>
<dbReference type="GO" id="GO:0004674">
    <property type="term" value="F:protein serine/threonine kinase activity"/>
    <property type="evidence" value="ECO:0007669"/>
    <property type="project" value="UniProtKB-KW"/>
</dbReference>
<evidence type="ECO:0000256" key="3">
    <source>
        <dbReference type="ARBA" id="ARBA00004727"/>
    </source>
</evidence>
<reference evidence="34" key="2">
    <citation type="submission" date="2023-05" db="EMBL/GenBank/DDBJ databases">
        <authorList>
            <person name="Schelkunov M.I."/>
        </authorList>
    </citation>
    <scope>NUCLEOTIDE SEQUENCE</scope>
    <source>
        <strain evidence="34">Hsosn_3</strain>
        <tissue evidence="34">Leaf</tissue>
    </source>
</reference>
<evidence type="ECO:0000256" key="22">
    <source>
        <dbReference type="ARBA" id="ARBA00040053"/>
    </source>
</evidence>
<dbReference type="InterPro" id="IPR036426">
    <property type="entry name" value="Bulb-type_lectin_dom_sf"/>
</dbReference>
<dbReference type="PANTHER" id="PTHR27005">
    <property type="entry name" value="WALL-ASSOCIATED RECEPTOR KINASE-LIKE 21"/>
    <property type="match status" value="1"/>
</dbReference>
<evidence type="ECO:0000256" key="2">
    <source>
        <dbReference type="ARBA" id="ARBA00004479"/>
    </source>
</evidence>
<feature type="binding site" evidence="27">
    <location>
        <position position="1524"/>
    </location>
    <ligand>
        <name>ATP</name>
        <dbReference type="ChEBI" id="CHEBI:30616"/>
    </ligand>
</feature>
<comment type="catalytic activity">
    <reaction evidence="24">
        <text>L-threonyl-[protein] + ATP = O-phospho-L-threonyl-[protein] + ADP + H(+)</text>
        <dbReference type="Rhea" id="RHEA:46608"/>
        <dbReference type="Rhea" id="RHEA-COMP:11060"/>
        <dbReference type="Rhea" id="RHEA-COMP:11605"/>
        <dbReference type="ChEBI" id="CHEBI:15378"/>
        <dbReference type="ChEBI" id="CHEBI:30013"/>
        <dbReference type="ChEBI" id="CHEBI:30616"/>
        <dbReference type="ChEBI" id="CHEBI:61977"/>
        <dbReference type="ChEBI" id="CHEBI:456216"/>
        <dbReference type="EC" id="2.7.11.1"/>
    </reaction>
</comment>
<evidence type="ECO:0000256" key="12">
    <source>
        <dbReference type="ARBA" id="ARBA00022729"/>
    </source>
</evidence>
<keyword evidence="20" id="KW-1015">Disulfide bond</keyword>
<feature type="domain" description="Protein kinase" evidence="30">
    <location>
        <begin position="509"/>
        <end position="791"/>
    </location>
</feature>
<feature type="domain" description="Bulb-type lectin" evidence="32">
    <location>
        <begin position="149"/>
        <end position="275"/>
    </location>
</feature>
<dbReference type="Pfam" id="PF01453">
    <property type="entry name" value="B_lectin"/>
    <property type="match status" value="1"/>
</dbReference>
<dbReference type="InterPro" id="IPR001480">
    <property type="entry name" value="Bulb-type_lectin_dom"/>
</dbReference>
<gene>
    <name evidence="34" type="ORF">POM88_037637</name>
</gene>
<evidence type="ECO:0000256" key="19">
    <source>
        <dbReference type="ARBA" id="ARBA00023136"/>
    </source>
</evidence>
<dbReference type="EMBL" id="JAUIZM010000008">
    <property type="protein sequence ID" value="KAK1371545.1"/>
    <property type="molecule type" value="Genomic_DNA"/>
</dbReference>
<dbReference type="GO" id="GO:0004373">
    <property type="term" value="F:alpha-1,4-glucan glucosyltransferase (UDP-glucose donor) activity"/>
    <property type="evidence" value="ECO:0007669"/>
    <property type="project" value="InterPro"/>
</dbReference>
<dbReference type="InterPro" id="IPR045274">
    <property type="entry name" value="WAK-like"/>
</dbReference>
<comment type="caution">
    <text evidence="26">Lacks conserved residue(s) required for the propagation of feature annotation.</text>
</comment>
<dbReference type="Pfam" id="PF00954">
    <property type="entry name" value="S_locus_glycop"/>
    <property type="match status" value="1"/>
</dbReference>
<keyword evidence="19 28" id="KW-0472">Membrane</keyword>
<dbReference type="HAMAP" id="MF_00484">
    <property type="entry name" value="Glycogen_synth"/>
    <property type="match status" value="1"/>
</dbReference>
<evidence type="ECO:0000259" key="32">
    <source>
        <dbReference type="PROSITE" id="PS50927"/>
    </source>
</evidence>
<dbReference type="GO" id="GO:0048544">
    <property type="term" value="P:recognition of pollen"/>
    <property type="evidence" value="ECO:0007669"/>
    <property type="project" value="InterPro"/>
</dbReference>
<evidence type="ECO:0000313" key="34">
    <source>
        <dbReference type="EMBL" id="KAK1371545.1"/>
    </source>
</evidence>
<feature type="transmembrane region" description="Helical" evidence="28">
    <location>
        <begin position="46"/>
        <end position="67"/>
    </location>
</feature>
<comment type="subcellular location">
    <subcellularLocation>
        <location evidence="2">Membrane</location>
        <topology evidence="2">Single-pass type I membrane protein</topology>
    </subcellularLocation>
    <subcellularLocation>
        <location evidence="1">Plastid</location>
        <location evidence="1">Chloroplast</location>
    </subcellularLocation>
</comment>
<evidence type="ECO:0000256" key="14">
    <source>
        <dbReference type="ARBA" id="ARBA00022777"/>
    </source>
</evidence>
<dbReference type="PANTHER" id="PTHR27005:SF511">
    <property type="entry name" value="WALL-ASSOCIATED RECEPTOR KINASE 1-RELATED"/>
    <property type="match status" value="1"/>
</dbReference>
<dbReference type="GO" id="GO:0007166">
    <property type="term" value="P:cell surface receptor signaling pathway"/>
    <property type="evidence" value="ECO:0007669"/>
    <property type="project" value="InterPro"/>
</dbReference>
<evidence type="ECO:0000256" key="4">
    <source>
        <dbReference type="ARBA" id="ARBA00010281"/>
    </source>
</evidence>
<keyword evidence="35" id="KW-1185">Reference proteome</keyword>
<evidence type="ECO:0000256" key="6">
    <source>
        <dbReference type="ARBA" id="ARBA00022527"/>
    </source>
</evidence>
<dbReference type="Proteomes" id="UP001237642">
    <property type="component" value="Unassembled WGS sequence"/>
</dbReference>
<evidence type="ECO:0000313" key="35">
    <source>
        <dbReference type="Proteomes" id="UP001237642"/>
    </source>
</evidence>
<dbReference type="SMART" id="SM00108">
    <property type="entry name" value="B_lectin"/>
    <property type="match status" value="2"/>
</dbReference>
<dbReference type="SMART" id="SM00220">
    <property type="entry name" value="S_TKc"/>
    <property type="match status" value="2"/>
</dbReference>
<comment type="pathway">
    <text evidence="3">Glycan biosynthesis; starch biosynthesis.</text>
</comment>
<evidence type="ECO:0000256" key="20">
    <source>
        <dbReference type="ARBA" id="ARBA00023157"/>
    </source>
</evidence>
<organism evidence="34 35">
    <name type="scientific">Heracleum sosnowskyi</name>
    <dbReference type="NCBI Taxonomy" id="360622"/>
    <lineage>
        <taxon>Eukaryota</taxon>
        <taxon>Viridiplantae</taxon>
        <taxon>Streptophyta</taxon>
        <taxon>Embryophyta</taxon>
        <taxon>Tracheophyta</taxon>
        <taxon>Spermatophyta</taxon>
        <taxon>Magnoliopsida</taxon>
        <taxon>eudicotyledons</taxon>
        <taxon>Gunneridae</taxon>
        <taxon>Pentapetalae</taxon>
        <taxon>asterids</taxon>
        <taxon>campanulids</taxon>
        <taxon>Apiales</taxon>
        <taxon>Apiaceae</taxon>
        <taxon>Apioideae</taxon>
        <taxon>apioid superclade</taxon>
        <taxon>Tordylieae</taxon>
        <taxon>Tordyliinae</taxon>
        <taxon>Heracleum</taxon>
    </lineage>
</organism>
<evidence type="ECO:0000256" key="27">
    <source>
        <dbReference type="PROSITE-ProRule" id="PRU10141"/>
    </source>
</evidence>
<evidence type="ECO:0000256" key="25">
    <source>
        <dbReference type="ARBA" id="ARBA00048679"/>
    </source>
</evidence>
<dbReference type="Pfam" id="PF08323">
    <property type="entry name" value="Glyco_transf_5"/>
    <property type="match status" value="1"/>
</dbReference>
<dbReference type="InterPro" id="IPR011009">
    <property type="entry name" value="Kinase-like_dom_sf"/>
</dbReference>
<feature type="signal peptide" evidence="29">
    <location>
        <begin position="1"/>
        <end position="20"/>
    </location>
</feature>
<feature type="transmembrane region" description="Helical" evidence="28">
    <location>
        <begin position="433"/>
        <end position="459"/>
    </location>
</feature>
<feature type="domain" description="Apple" evidence="33">
    <location>
        <begin position="336"/>
        <end position="417"/>
    </location>
</feature>
<keyword evidence="21" id="KW-0325">Glycoprotein</keyword>
<dbReference type="Gene3D" id="3.40.50.2000">
    <property type="entry name" value="Glycogen Phosphorylase B"/>
    <property type="match status" value="2"/>
</dbReference>
<evidence type="ECO:0000256" key="13">
    <source>
        <dbReference type="ARBA" id="ARBA00022741"/>
    </source>
</evidence>
<name>A0AAD8HT03_9APIA</name>
<evidence type="ECO:0000259" key="33">
    <source>
        <dbReference type="PROSITE" id="PS50948"/>
    </source>
</evidence>
<evidence type="ECO:0000256" key="10">
    <source>
        <dbReference type="ARBA" id="ARBA00022679"/>
    </source>
</evidence>
<dbReference type="FunFam" id="3.40.50.2000:FF:000073">
    <property type="entry name" value="Starch synthase, chloroplastic/amyloplastic"/>
    <property type="match status" value="1"/>
</dbReference>
<dbReference type="CDD" id="cd03791">
    <property type="entry name" value="GT5_Glycogen_synthase_DULL1-like"/>
    <property type="match status" value="1"/>
</dbReference>
<dbReference type="GO" id="GO:0009507">
    <property type="term" value="C:chloroplast"/>
    <property type="evidence" value="ECO:0007669"/>
    <property type="project" value="UniProtKB-SubCell"/>
</dbReference>
<feature type="chain" id="PRO_5042016790" description="Granule-bound starch synthase 1, chloroplastic/amyloplastic" evidence="29">
    <location>
        <begin position="21"/>
        <end position="1757"/>
    </location>
</feature>